<reference evidence="2 3" key="1">
    <citation type="journal article" date="2015" name="Nat. Commun.">
        <title>Lucilia cuprina genome unlocks parasitic fly biology to underpin future interventions.</title>
        <authorList>
            <person name="Anstead C.A."/>
            <person name="Korhonen P.K."/>
            <person name="Young N.D."/>
            <person name="Hall R.S."/>
            <person name="Jex A.R."/>
            <person name="Murali S.C."/>
            <person name="Hughes D.S."/>
            <person name="Lee S.F."/>
            <person name="Perry T."/>
            <person name="Stroehlein A.J."/>
            <person name="Ansell B.R."/>
            <person name="Breugelmans B."/>
            <person name="Hofmann A."/>
            <person name="Qu J."/>
            <person name="Dugan S."/>
            <person name="Lee S.L."/>
            <person name="Chao H."/>
            <person name="Dinh H."/>
            <person name="Han Y."/>
            <person name="Doddapaneni H.V."/>
            <person name="Worley K.C."/>
            <person name="Muzny D.M."/>
            <person name="Ioannidis P."/>
            <person name="Waterhouse R.M."/>
            <person name="Zdobnov E.M."/>
            <person name="James P.J."/>
            <person name="Bagnall N.H."/>
            <person name="Kotze A.C."/>
            <person name="Gibbs R.A."/>
            <person name="Richards S."/>
            <person name="Batterham P."/>
            <person name="Gasser R.B."/>
        </authorList>
    </citation>
    <scope>NUCLEOTIDE SEQUENCE [LARGE SCALE GENOMIC DNA]</scope>
    <source>
        <strain evidence="2 3">LS</strain>
        <tissue evidence="2">Full body</tissue>
    </source>
</reference>
<accession>A0A0L0CB07</accession>
<organism evidence="2 3">
    <name type="scientific">Lucilia cuprina</name>
    <name type="common">Green bottle fly</name>
    <name type="synonym">Australian sheep blowfly</name>
    <dbReference type="NCBI Taxonomy" id="7375"/>
    <lineage>
        <taxon>Eukaryota</taxon>
        <taxon>Metazoa</taxon>
        <taxon>Ecdysozoa</taxon>
        <taxon>Arthropoda</taxon>
        <taxon>Hexapoda</taxon>
        <taxon>Insecta</taxon>
        <taxon>Pterygota</taxon>
        <taxon>Neoptera</taxon>
        <taxon>Endopterygota</taxon>
        <taxon>Diptera</taxon>
        <taxon>Brachycera</taxon>
        <taxon>Muscomorpha</taxon>
        <taxon>Oestroidea</taxon>
        <taxon>Calliphoridae</taxon>
        <taxon>Luciliinae</taxon>
        <taxon>Lucilia</taxon>
    </lineage>
</organism>
<feature type="transmembrane region" description="Helical" evidence="1">
    <location>
        <begin position="129"/>
        <end position="152"/>
    </location>
</feature>
<proteinExistence type="predicted"/>
<name>A0A0L0CB07_LUCCU</name>
<keyword evidence="3" id="KW-1185">Reference proteome</keyword>
<keyword evidence="1" id="KW-0472">Membrane</keyword>
<comment type="caution">
    <text evidence="2">The sequence shown here is derived from an EMBL/GenBank/DDBJ whole genome shotgun (WGS) entry which is preliminary data.</text>
</comment>
<evidence type="ECO:0000313" key="3">
    <source>
        <dbReference type="Proteomes" id="UP000037069"/>
    </source>
</evidence>
<keyword evidence="1" id="KW-1133">Transmembrane helix</keyword>
<dbReference type="EMBL" id="JRES01000668">
    <property type="protein sequence ID" value="KNC29417.1"/>
    <property type="molecule type" value="Genomic_DNA"/>
</dbReference>
<evidence type="ECO:0000256" key="1">
    <source>
        <dbReference type="SAM" id="Phobius"/>
    </source>
</evidence>
<evidence type="ECO:0000313" key="2">
    <source>
        <dbReference type="EMBL" id="KNC29417.1"/>
    </source>
</evidence>
<protein>
    <submittedName>
        <fullName evidence="2">Uncharacterized protein</fullName>
    </submittedName>
</protein>
<dbReference type="Proteomes" id="UP000037069">
    <property type="component" value="Unassembled WGS sequence"/>
</dbReference>
<gene>
    <name evidence="2" type="ORF">FF38_06565</name>
</gene>
<dbReference type="AlphaFoldDB" id="A0A0L0CB07"/>
<keyword evidence="1" id="KW-0812">Transmembrane</keyword>
<sequence length="225" mass="24132">MTKVANFDPLQVRQLLADRALSVLLPNSTNVEILSKSKFCVGSLDTKFPITLLSVLSSLLGFDSSKLPVLANDALGNVLGVFVSTSGPVLTVLSIDAFSVLERAAALSFGELVVTFSFLRFHSSTLSVVVINAVVLGFLVSILRLVVIALPIDTFPILKMKALKAKSSSSIDLLKFCLSGYWPPGSCYLGETSTLVLLQARGIKEVANTSNLTWIKKFVTAYCLA</sequence>